<feature type="domain" description="HTH lacI-type" evidence="4">
    <location>
        <begin position="4"/>
        <end position="58"/>
    </location>
</feature>
<dbReference type="GO" id="GO:0000976">
    <property type="term" value="F:transcription cis-regulatory region binding"/>
    <property type="evidence" value="ECO:0007669"/>
    <property type="project" value="TreeGrafter"/>
</dbReference>
<keyword evidence="3" id="KW-0804">Transcription</keyword>
<protein>
    <submittedName>
        <fullName evidence="5">LacI family transcriptional regulator</fullName>
    </submittedName>
</protein>
<dbReference type="SUPFAM" id="SSF53822">
    <property type="entry name" value="Periplasmic binding protein-like I"/>
    <property type="match status" value="1"/>
</dbReference>
<dbReference type="EMBL" id="QSFD01000007">
    <property type="protein sequence ID" value="RHA17961.1"/>
    <property type="molecule type" value="Genomic_DNA"/>
</dbReference>
<dbReference type="GO" id="GO:0003700">
    <property type="term" value="F:DNA-binding transcription factor activity"/>
    <property type="evidence" value="ECO:0007669"/>
    <property type="project" value="TreeGrafter"/>
</dbReference>
<name>A0A413R787_9FIRM</name>
<dbReference type="InterPro" id="IPR028082">
    <property type="entry name" value="Peripla_BP_I"/>
</dbReference>
<dbReference type="CDD" id="cd01392">
    <property type="entry name" value="HTH_LacI"/>
    <property type="match status" value="1"/>
</dbReference>
<dbReference type="SMART" id="SM00354">
    <property type="entry name" value="HTH_LACI"/>
    <property type="match status" value="1"/>
</dbReference>
<dbReference type="InterPro" id="IPR001761">
    <property type="entry name" value="Peripla_BP/Lac1_sug-bd_dom"/>
</dbReference>
<dbReference type="Gene3D" id="1.10.260.40">
    <property type="entry name" value="lambda repressor-like DNA-binding domains"/>
    <property type="match status" value="1"/>
</dbReference>
<evidence type="ECO:0000313" key="5">
    <source>
        <dbReference type="EMBL" id="RHA17961.1"/>
    </source>
</evidence>
<evidence type="ECO:0000256" key="2">
    <source>
        <dbReference type="ARBA" id="ARBA00023125"/>
    </source>
</evidence>
<keyword evidence="1" id="KW-0805">Transcription regulation</keyword>
<dbReference type="PANTHER" id="PTHR30146">
    <property type="entry name" value="LACI-RELATED TRANSCRIPTIONAL REPRESSOR"/>
    <property type="match status" value="1"/>
</dbReference>
<dbReference type="PANTHER" id="PTHR30146:SF109">
    <property type="entry name" value="HTH-TYPE TRANSCRIPTIONAL REGULATOR GALS"/>
    <property type="match status" value="1"/>
</dbReference>
<accession>A0A413R787</accession>
<dbReference type="CDD" id="cd06267">
    <property type="entry name" value="PBP1_LacI_sugar_binding-like"/>
    <property type="match status" value="1"/>
</dbReference>
<keyword evidence="2" id="KW-0238">DNA-binding</keyword>
<comment type="caution">
    <text evidence="5">The sequence shown here is derived from an EMBL/GenBank/DDBJ whole genome shotgun (WGS) entry which is preliminary data.</text>
</comment>
<dbReference type="Gene3D" id="3.40.50.2300">
    <property type="match status" value="2"/>
</dbReference>
<dbReference type="SUPFAM" id="SSF47413">
    <property type="entry name" value="lambda repressor-like DNA-binding domains"/>
    <property type="match status" value="1"/>
</dbReference>
<dbReference type="InterPro" id="IPR010982">
    <property type="entry name" value="Lambda_DNA-bd_dom_sf"/>
</dbReference>
<gene>
    <name evidence="5" type="ORF">DW944_07755</name>
</gene>
<evidence type="ECO:0000256" key="1">
    <source>
        <dbReference type="ARBA" id="ARBA00023015"/>
    </source>
</evidence>
<keyword evidence="6" id="KW-1185">Reference proteome</keyword>
<dbReference type="Proteomes" id="UP000284779">
    <property type="component" value="Unassembled WGS sequence"/>
</dbReference>
<organism evidence="5 6">
    <name type="scientific">Eubacterium ventriosum</name>
    <dbReference type="NCBI Taxonomy" id="39496"/>
    <lineage>
        <taxon>Bacteria</taxon>
        <taxon>Bacillati</taxon>
        <taxon>Bacillota</taxon>
        <taxon>Clostridia</taxon>
        <taxon>Eubacteriales</taxon>
        <taxon>Eubacteriaceae</taxon>
        <taxon>Eubacterium</taxon>
    </lineage>
</organism>
<reference evidence="5 6" key="1">
    <citation type="submission" date="2018-08" db="EMBL/GenBank/DDBJ databases">
        <title>A genome reference for cultivated species of the human gut microbiota.</title>
        <authorList>
            <person name="Zou Y."/>
            <person name="Xue W."/>
            <person name="Luo G."/>
        </authorList>
    </citation>
    <scope>NUCLEOTIDE SEQUENCE [LARGE SCALE GENOMIC DNA]</scope>
    <source>
        <strain evidence="5 6">AM44-11BH</strain>
    </source>
</reference>
<evidence type="ECO:0000256" key="3">
    <source>
        <dbReference type="ARBA" id="ARBA00023163"/>
    </source>
</evidence>
<evidence type="ECO:0000313" key="6">
    <source>
        <dbReference type="Proteomes" id="UP000284779"/>
    </source>
</evidence>
<sequence length="342" mass="38363">MANLTIKDIAKICGVGISTVSRAINDDPGINQNTRKRILKVIKEYNYVPNNSARNLKMTESNTIALLIKGIDNQFFQGMLKIFEEELKKHEYTFLLHAVGEDQDDVSVAVQLAKEKRLKGLIFLGGQMDYLDTRLEEIGVPYVLCTVAVNMTAPKRKCSSVSIDDKKESYRAVDYLCKKGHKKIAMISGKSSDQAVGGLRLKGYMEALADNGIKLNENLVRYMKDDIPEYSVANGYEVTKELLQSKEEFTALYAISDLTAFGAYKAISEAGKKIPDDYSVLGFDGIEMSKYFQPSLSTMKQPCEQMVKSSIELLMDIINGKDEKKQLIFQAELLERDSVKEI</sequence>
<dbReference type="Pfam" id="PF00356">
    <property type="entry name" value="LacI"/>
    <property type="match status" value="1"/>
</dbReference>
<dbReference type="PROSITE" id="PS50932">
    <property type="entry name" value="HTH_LACI_2"/>
    <property type="match status" value="1"/>
</dbReference>
<dbReference type="Pfam" id="PF00532">
    <property type="entry name" value="Peripla_BP_1"/>
    <property type="match status" value="1"/>
</dbReference>
<proteinExistence type="predicted"/>
<dbReference type="InterPro" id="IPR000843">
    <property type="entry name" value="HTH_LacI"/>
</dbReference>
<evidence type="ECO:0000259" key="4">
    <source>
        <dbReference type="PROSITE" id="PS50932"/>
    </source>
</evidence>
<dbReference type="RefSeq" id="WP_117970747.1">
    <property type="nucleotide sequence ID" value="NZ_CAUBDO010000029.1"/>
</dbReference>
<dbReference type="AlphaFoldDB" id="A0A413R787"/>